<sequence>MSETGKNIYYAVIFIDRFFVLRNFILPLLLVAGITLSGCSDDPSEEMTSYTGEVRVALTGGKQSNGRIRLRNIFPNQGTQVIAIVQLENAKPGMKVTGEWARLGTLQPNAPGQTPDGILIGNADFTLTEESINLETSVGSGKLQLASSNKLPPDSYLLRVYVDGTLVRTSGFVLIPVPKQKATGTPPQVGN</sequence>
<dbReference type="EMBL" id="MPNX01000018">
    <property type="protein sequence ID" value="OOY34261.1"/>
    <property type="molecule type" value="Genomic_DNA"/>
</dbReference>
<dbReference type="STRING" id="2340.JV46_09270"/>
<organism evidence="1 3">
    <name type="scientific">Solemya velum gill symbiont</name>
    <dbReference type="NCBI Taxonomy" id="2340"/>
    <lineage>
        <taxon>Bacteria</taxon>
        <taxon>Pseudomonadati</taxon>
        <taxon>Pseudomonadota</taxon>
        <taxon>Gammaproteobacteria</taxon>
        <taxon>sulfur-oxidizing symbionts</taxon>
    </lineage>
</organism>
<evidence type="ECO:0000313" key="4">
    <source>
        <dbReference type="Proteomes" id="UP000190962"/>
    </source>
</evidence>
<protein>
    <submittedName>
        <fullName evidence="1">Uncharacterized protein</fullName>
    </submittedName>
</protein>
<dbReference type="Proteomes" id="UP000030856">
    <property type="component" value="Unassembled WGS sequence"/>
</dbReference>
<evidence type="ECO:0000313" key="3">
    <source>
        <dbReference type="Proteomes" id="UP000030856"/>
    </source>
</evidence>
<dbReference type="Proteomes" id="UP000190962">
    <property type="component" value="Unassembled WGS sequence"/>
</dbReference>
<reference evidence="1 3" key="1">
    <citation type="journal article" date="2014" name="BMC Genomics">
        <title>The genome of the intracellular bacterium of the coastal bivalve, Solemya velum: a blueprint for thriving in and out of symbiosis.</title>
        <authorList>
            <person name="Dmytrenko O."/>
            <person name="Russell S.L."/>
            <person name="Loo W.T."/>
            <person name="Fontanez K.M."/>
            <person name="Liao L."/>
            <person name="Roeselers G."/>
            <person name="Sharma R."/>
            <person name="Stewart F.J."/>
            <person name="Newton I.L."/>
            <person name="Woyke T."/>
            <person name="Wu D."/>
            <person name="Lang J.M."/>
            <person name="Eisen J.A."/>
            <person name="Cavanaugh C.M."/>
        </authorList>
    </citation>
    <scope>NUCLEOTIDE SEQUENCE [LARGE SCALE GENOMIC DNA]</scope>
    <source>
        <strain evidence="1 3">WH</strain>
    </source>
</reference>
<proteinExistence type="predicted"/>
<accession>A0A0B0H7F0</accession>
<dbReference type="EMBL" id="JRAA01000002">
    <property type="protein sequence ID" value="KHF25035.1"/>
    <property type="molecule type" value="Genomic_DNA"/>
</dbReference>
<keyword evidence="3" id="KW-1185">Reference proteome</keyword>
<evidence type="ECO:0000313" key="2">
    <source>
        <dbReference type="EMBL" id="OOY34261.1"/>
    </source>
</evidence>
<comment type="caution">
    <text evidence="1">The sequence shown here is derived from an EMBL/GenBank/DDBJ whole genome shotgun (WGS) entry which is preliminary data.</text>
</comment>
<dbReference type="AlphaFoldDB" id="A0A0B0H7F0"/>
<gene>
    <name evidence="2" type="ORF">BOV88_10855</name>
    <name evidence="1" type="ORF">JV46_09270</name>
</gene>
<reference evidence="2 4" key="2">
    <citation type="submission" date="2016-11" db="EMBL/GenBank/DDBJ databases">
        <title>Mixed transmission modes and dynamic genome evolution in an obligate animal-bacterial symbiosis.</title>
        <authorList>
            <person name="Russell S.L."/>
            <person name="Corbett-Detig R.B."/>
            <person name="Cavanaugh C.M."/>
        </authorList>
    </citation>
    <scope>NUCLEOTIDE SEQUENCE [LARGE SCALE GENOMIC DNA]</scope>
    <source>
        <strain evidence="2">MA-KB16</strain>
    </source>
</reference>
<name>A0A0B0H7F0_SOVGS</name>
<evidence type="ECO:0000313" key="1">
    <source>
        <dbReference type="EMBL" id="KHF25035.1"/>
    </source>
</evidence>